<evidence type="ECO:0000259" key="1">
    <source>
        <dbReference type="Pfam" id="PF18962"/>
    </source>
</evidence>
<dbReference type="NCBIfam" id="TIGR04183">
    <property type="entry name" value="Por_Secre_tail"/>
    <property type="match status" value="1"/>
</dbReference>
<dbReference type="Pfam" id="PF13385">
    <property type="entry name" value="Laminin_G_3"/>
    <property type="match status" value="1"/>
</dbReference>
<dbReference type="STRING" id="1168035.SAMN05444280_11237"/>
<dbReference type="AlphaFoldDB" id="A0A1M6H0H4"/>
<protein>
    <submittedName>
        <fullName evidence="2">Por secretion system C-terminal sorting domain-containing protein</fullName>
    </submittedName>
</protein>
<dbReference type="Pfam" id="PF18962">
    <property type="entry name" value="Por_Secre_tail"/>
    <property type="match status" value="1"/>
</dbReference>
<sequence length="972" mass="111821">MKIFFTLFFTVSLITFLAAQENGGPYSADKNTVLLMHFEGDITNSANNGFTLIESMAGTYVDNPIPELGKAYRIDNTPDSEDSHCLYSPHNDLLNFEGSFSIEFWVKTGDLGNEKTEYPILIDKYQSFGLGVDANGNGFSGYVKFENDTEVNFYQNHLLEEGKWYHIAMVFDTTAQTVSFYVHDEQKRPVFTATRNFPQGSNGKIQHSDAELFIGGVDGGSNIQFDGWFDEIRISTHAADYSEMYIPDSPFIKAGETEHFEFYTNIPGEEDFHLQIKNELEKEYAKLSSLWNRPCKDSIFPTDSKIAIKYSPREDILLIQENTPSWKCGFHSLELNEIYLSPITSELQSDYYYNLSGLAVNEFAQYAVSKRRIIRDNNPYFPAYFLEGFGLFEAGFRPRVDSMKAYMEGRENPEISFIQDTTGIATTSKKDVTVSLIEGQIVGGWSYDEVNPGAASFIAADWPRYIRGYFLIEEDKRFRCVAATEHFFAYSAPSDSVYAHQCIDSLEILLAKYSELYELEINHPWAFTFFHDQGNAMEIGGYSSNSNGAGYGGSALSVYLFTEANKNVLDNWWNYGVLKHEFFHTVSNHFNMFSFFYDEGLTTYMSNAPTRKDELNFYNQRIIDVFDYYENTFGRPPTMDEFVWDPHRGVDGFRGIDPYFFGAAFFHYIFQTYNYIDVKNFIVGEGDFEGALHKSEQEIESGYLAYLDSLLHPVFEPDTLNIPFFDDFNDDQNTFRNWNRANVLGEEGWHIFDQGRDGSLCTRIYVNDSPYEEDDWLLSGLFNTTEVENVKVSFSYYYWGDNFTPEFYYTTSFQGKIEDTEWIKITDFPTIEQWTWNNLELNLPNDGDELVFAFRYRTAIGTTNKVMIDNFKIEEITTDIKTSLFPKNNIQIYPNPATSESIISFQTKTSGNINLSVFDIHGRKITTILNKNLPAGSYNYSLSKNILTDGIYFLRLKTQKGISTQKIIYKKE</sequence>
<dbReference type="OrthoDB" id="1112547at2"/>
<gene>
    <name evidence="2" type="ORF">SAMN05444280_11237</name>
</gene>
<name>A0A1M6H0H4_9BACT</name>
<evidence type="ECO:0000313" key="2">
    <source>
        <dbReference type="EMBL" id="SHJ15719.1"/>
    </source>
</evidence>
<dbReference type="Proteomes" id="UP000184050">
    <property type="component" value="Unassembled WGS sequence"/>
</dbReference>
<dbReference type="NCBIfam" id="NF038128">
    <property type="entry name" value="choice_anch_J"/>
    <property type="match status" value="1"/>
</dbReference>
<dbReference type="Gene3D" id="2.60.120.200">
    <property type="match status" value="1"/>
</dbReference>
<dbReference type="GO" id="GO:0005975">
    <property type="term" value="P:carbohydrate metabolic process"/>
    <property type="evidence" value="ECO:0007669"/>
    <property type="project" value="UniProtKB-ARBA"/>
</dbReference>
<keyword evidence="3" id="KW-1185">Reference proteome</keyword>
<feature type="domain" description="Secretion system C-terminal sorting" evidence="1">
    <location>
        <begin position="892"/>
        <end position="968"/>
    </location>
</feature>
<dbReference type="InterPro" id="IPR026444">
    <property type="entry name" value="Secre_tail"/>
</dbReference>
<dbReference type="EMBL" id="FQZE01000012">
    <property type="protein sequence ID" value="SHJ15719.1"/>
    <property type="molecule type" value="Genomic_DNA"/>
</dbReference>
<proteinExistence type="predicted"/>
<reference evidence="2 3" key="1">
    <citation type="submission" date="2016-11" db="EMBL/GenBank/DDBJ databases">
        <authorList>
            <person name="Jaros S."/>
            <person name="Januszkiewicz K."/>
            <person name="Wedrychowicz H."/>
        </authorList>
    </citation>
    <scope>NUCLEOTIDE SEQUENCE [LARGE SCALE GENOMIC DNA]</scope>
    <source>
        <strain evidence="2 3">DSM 27063</strain>
    </source>
</reference>
<dbReference type="GO" id="GO:0004553">
    <property type="term" value="F:hydrolase activity, hydrolyzing O-glycosyl compounds"/>
    <property type="evidence" value="ECO:0007669"/>
    <property type="project" value="UniProtKB-ARBA"/>
</dbReference>
<dbReference type="RefSeq" id="WP_073168661.1">
    <property type="nucleotide sequence ID" value="NZ_FQZE01000012.1"/>
</dbReference>
<dbReference type="SUPFAM" id="SSF49899">
    <property type="entry name" value="Concanavalin A-like lectins/glucanases"/>
    <property type="match status" value="1"/>
</dbReference>
<dbReference type="InterPro" id="IPR013320">
    <property type="entry name" value="ConA-like_dom_sf"/>
</dbReference>
<organism evidence="2 3">
    <name type="scientific">Tangfeifania diversioriginum</name>
    <dbReference type="NCBI Taxonomy" id="1168035"/>
    <lineage>
        <taxon>Bacteria</taxon>
        <taxon>Pseudomonadati</taxon>
        <taxon>Bacteroidota</taxon>
        <taxon>Bacteroidia</taxon>
        <taxon>Marinilabiliales</taxon>
        <taxon>Prolixibacteraceae</taxon>
        <taxon>Tangfeifania</taxon>
    </lineage>
</organism>
<accession>A0A1M6H0H4</accession>
<evidence type="ECO:0000313" key="3">
    <source>
        <dbReference type="Proteomes" id="UP000184050"/>
    </source>
</evidence>